<organism evidence="1 2">
    <name type="scientific">Leptospira alexanderi serovar Manhao 3 str. L 60</name>
    <dbReference type="NCBI Taxonomy" id="1049759"/>
    <lineage>
        <taxon>Bacteria</taxon>
        <taxon>Pseudomonadati</taxon>
        <taxon>Spirochaetota</taxon>
        <taxon>Spirochaetia</taxon>
        <taxon>Leptospirales</taxon>
        <taxon>Leptospiraceae</taxon>
        <taxon>Leptospira</taxon>
    </lineage>
</organism>
<protein>
    <submittedName>
        <fullName evidence="1">Uncharacterized protein</fullName>
    </submittedName>
</protein>
<dbReference type="Proteomes" id="UP000018747">
    <property type="component" value="Unassembled WGS sequence"/>
</dbReference>
<dbReference type="EMBL" id="AHMT02000030">
    <property type="protein sequence ID" value="EQA62544.1"/>
    <property type="molecule type" value="Genomic_DNA"/>
</dbReference>
<comment type="caution">
    <text evidence="1">The sequence shown here is derived from an EMBL/GenBank/DDBJ whole genome shotgun (WGS) entry which is preliminary data.</text>
</comment>
<gene>
    <name evidence="1" type="ORF">LEP1GSC062_3299</name>
</gene>
<evidence type="ECO:0000313" key="1">
    <source>
        <dbReference type="EMBL" id="EQA62544.1"/>
    </source>
</evidence>
<name>V6I7I8_9LEPT</name>
<keyword evidence="2" id="KW-1185">Reference proteome</keyword>
<accession>V6I7I8</accession>
<proteinExistence type="predicted"/>
<sequence length="40" mass="4722">MNSIIFYEYMIAITEIVVDFISLSNLNFLEYVLSVLSFRI</sequence>
<evidence type="ECO:0000313" key="2">
    <source>
        <dbReference type="Proteomes" id="UP000018747"/>
    </source>
</evidence>
<dbReference type="AlphaFoldDB" id="V6I7I8"/>
<reference evidence="1" key="1">
    <citation type="submission" date="2013-05" db="EMBL/GenBank/DDBJ databases">
        <authorList>
            <person name="Harkins D.M."/>
            <person name="Durkin A.S."/>
            <person name="Brinkac L.M."/>
            <person name="Haft D.H."/>
            <person name="Selengut J.D."/>
            <person name="Sanka R."/>
            <person name="DePew J."/>
            <person name="Purushe J."/>
            <person name="Hartskeerl R.A."/>
            <person name="Ahmed A."/>
            <person name="van der Linden H."/>
            <person name="Goris M.G.A."/>
            <person name="Vinetz J.M."/>
            <person name="Sutton G.G."/>
            <person name="Nierman W.C."/>
            <person name="Fouts D.E."/>
        </authorList>
    </citation>
    <scope>NUCLEOTIDE SEQUENCE [LARGE SCALE GENOMIC DNA]</scope>
    <source>
        <strain evidence="1">L 60</strain>
    </source>
</reference>